<dbReference type="AlphaFoldDB" id="A0A6I6MRZ4"/>
<keyword evidence="3" id="KW-0677">Repeat</keyword>
<evidence type="ECO:0000256" key="4">
    <source>
        <dbReference type="ARBA" id="ARBA00022803"/>
    </source>
</evidence>
<dbReference type="RefSeq" id="WP_158765361.1">
    <property type="nucleotide sequence ID" value="NZ_CP047045.1"/>
</dbReference>
<keyword evidence="7" id="KW-1185">Reference proteome</keyword>
<evidence type="ECO:0000256" key="5">
    <source>
        <dbReference type="PROSITE-ProRule" id="PRU00339"/>
    </source>
</evidence>
<feature type="repeat" description="TPR" evidence="5">
    <location>
        <begin position="231"/>
        <end position="264"/>
    </location>
</feature>
<evidence type="ECO:0000313" key="7">
    <source>
        <dbReference type="Proteomes" id="UP000431269"/>
    </source>
</evidence>
<keyword evidence="4 5" id="KW-0802">TPR repeat</keyword>
<evidence type="ECO:0000256" key="3">
    <source>
        <dbReference type="ARBA" id="ARBA00022737"/>
    </source>
</evidence>
<dbReference type="Proteomes" id="UP000431269">
    <property type="component" value="Chromosome"/>
</dbReference>
<evidence type="ECO:0000313" key="6">
    <source>
        <dbReference type="EMBL" id="QGZ94422.1"/>
    </source>
</evidence>
<sequence length="445" mass="48817">MLKDRYGNAASTKSEAAVARYNEALDLIRVYRGDPIAALDAALEEDPEFGGAWAARAGLLVTATDKAYGEETAKSLRAGAAANLNERDSALLKGAQDWAEGRYADGTARFARVAQENPRDVLALQYAHVGCFFLGLQSELRDWPLQAMRAFKSSEDGYSYILGMAAFGLEECGDYARADIYGRQAVEIDPRDGWAVHAVAHVNEMRGDLDTGIPWLADSAHQWAPDSGFAYHNWWHLGLLYLDRGDIAEVLKLFDEKVRPNPDQQVLMEWLDASAMLWRLKLEGVDTGDRFATLAVCWERAGEDAFYAFNDLHAIMAFLGAGRMADAERTLKAMRQAAADGGDNGYMTRKVGLPLAEAFVAFEAGRYGECVEKIASVRGIAQRFGGSHAQRDVLSLTALHAALRGGFAQTAEAFAAERLAHKPQSPWAGRLARQARELRVKEHAA</sequence>
<dbReference type="CDD" id="cd05804">
    <property type="entry name" value="StaR_like"/>
    <property type="match status" value="1"/>
</dbReference>
<evidence type="ECO:0000256" key="2">
    <source>
        <dbReference type="ARBA" id="ARBA00019992"/>
    </source>
</evidence>
<dbReference type="InterPro" id="IPR019734">
    <property type="entry name" value="TPR_rpt"/>
</dbReference>
<dbReference type="InterPro" id="IPR011990">
    <property type="entry name" value="TPR-like_helical_dom_sf"/>
</dbReference>
<dbReference type="InterPro" id="IPR033891">
    <property type="entry name" value="TTC38"/>
</dbReference>
<gene>
    <name evidence="6" type="ORF">DSM104635_01240</name>
</gene>
<dbReference type="PANTHER" id="PTHR16263:SF4">
    <property type="entry name" value="TETRATRICOPEPTIDE REPEAT PROTEIN 38"/>
    <property type="match status" value="1"/>
</dbReference>
<accession>A0A6I6MRZ4</accession>
<reference evidence="7" key="1">
    <citation type="submission" date="2019-12" db="EMBL/GenBank/DDBJ databases">
        <title>Complete genome of Terracaulis silvestris 0127_4.</title>
        <authorList>
            <person name="Vieira S."/>
            <person name="Riedel T."/>
            <person name="Sproer C."/>
            <person name="Pascual J."/>
            <person name="Boedeker C."/>
            <person name="Overmann J."/>
        </authorList>
    </citation>
    <scope>NUCLEOTIDE SEQUENCE [LARGE SCALE GENOMIC DNA]</scope>
    <source>
        <strain evidence="7">0127_4</strain>
    </source>
</reference>
<organism evidence="6 7">
    <name type="scientific">Terricaulis silvestris</name>
    <dbReference type="NCBI Taxonomy" id="2686094"/>
    <lineage>
        <taxon>Bacteria</taxon>
        <taxon>Pseudomonadati</taxon>
        <taxon>Pseudomonadota</taxon>
        <taxon>Alphaproteobacteria</taxon>
        <taxon>Caulobacterales</taxon>
        <taxon>Caulobacteraceae</taxon>
        <taxon>Terricaulis</taxon>
    </lineage>
</organism>
<name>A0A6I6MRZ4_9CAUL</name>
<dbReference type="KEGG" id="tsv:DSM104635_01240"/>
<protein>
    <recommendedName>
        <fullName evidence="2">Tetratricopeptide repeat protein 38</fullName>
    </recommendedName>
</protein>
<dbReference type="Gene3D" id="1.25.40.10">
    <property type="entry name" value="Tetratricopeptide repeat domain"/>
    <property type="match status" value="1"/>
</dbReference>
<proteinExistence type="inferred from homology"/>
<dbReference type="PROSITE" id="PS50005">
    <property type="entry name" value="TPR"/>
    <property type="match status" value="1"/>
</dbReference>
<dbReference type="SUPFAM" id="SSF48452">
    <property type="entry name" value="TPR-like"/>
    <property type="match status" value="1"/>
</dbReference>
<dbReference type="EMBL" id="CP047045">
    <property type="protein sequence ID" value="QGZ94422.1"/>
    <property type="molecule type" value="Genomic_DNA"/>
</dbReference>
<comment type="similarity">
    <text evidence="1">Belongs to the TTC38 family.</text>
</comment>
<evidence type="ECO:0000256" key="1">
    <source>
        <dbReference type="ARBA" id="ARBA00005857"/>
    </source>
</evidence>
<dbReference type="PANTHER" id="PTHR16263">
    <property type="entry name" value="TETRATRICOPEPTIDE REPEAT PROTEIN 38"/>
    <property type="match status" value="1"/>
</dbReference>